<gene>
    <name evidence="3" type="ORF">SEA_OXYNFRIUS_40</name>
</gene>
<protein>
    <submittedName>
        <fullName evidence="3">Uncharacterized protein</fullName>
    </submittedName>
</protein>
<proteinExistence type="predicted"/>
<feature type="region of interest" description="Disordered" evidence="1">
    <location>
        <begin position="64"/>
        <end position="87"/>
    </location>
</feature>
<keyword evidence="4" id="KW-1185">Reference proteome</keyword>
<evidence type="ECO:0000313" key="3">
    <source>
        <dbReference type="EMBL" id="AOZ65077.1"/>
    </source>
</evidence>
<sequence length="87" mass="10987">MDWLWFLLWIVTFAVAMYYWRQWQEERSQRKQREASDLNDEEFSRSYRRYQQAQWADYRAWKKDNPEASTTDWPGFKSYGEWRAEDN</sequence>
<keyword evidence="2" id="KW-1133">Transmembrane helix</keyword>
<feature type="transmembrane region" description="Helical" evidence="2">
    <location>
        <begin position="6"/>
        <end position="23"/>
    </location>
</feature>
<dbReference type="EMBL" id="KX688102">
    <property type="protein sequence ID" value="AOZ65077.1"/>
    <property type="molecule type" value="Genomic_DNA"/>
</dbReference>
<dbReference type="Proteomes" id="UP000223183">
    <property type="component" value="Segment"/>
</dbReference>
<evidence type="ECO:0000313" key="4">
    <source>
        <dbReference type="Proteomes" id="UP000223183"/>
    </source>
</evidence>
<organism evidence="3 4">
    <name type="scientific">Arthrobacter phage Oxynfrius</name>
    <dbReference type="NCBI Taxonomy" id="1897429"/>
    <lineage>
        <taxon>Viruses</taxon>
        <taxon>Duplodnaviria</taxon>
        <taxon>Heunggongvirae</taxon>
        <taxon>Uroviricota</taxon>
        <taxon>Caudoviricetes</taxon>
        <taxon>Korravirus</taxon>
        <taxon>Korravirus oxynfrius</taxon>
    </lineage>
</organism>
<name>A0A1I9SE00_9CAUD</name>
<keyword evidence="2" id="KW-0472">Membrane</keyword>
<accession>A0A1I9SE00</accession>
<evidence type="ECO:0000256" key="2">
    <source>
        <dbReference type="SAM" id="Phobius"/>
    </source>
</evidence>
<evidence type="ECO:0000256" key="1">
    <source>
        <dbReference type="SAM" id="MobiDB-lite"/>
    </source>
</evidence>
<reference evidence="3 4" key="1">
    <citation type="submission" date="2016-08" db="EMBL/GenBank/DDBJ databases">
        <authorList>
            <person name="Bristol A.J."/>
            <person name="Almonte K.F."/>
            <person name="Kendera W.M."/>
            <person name="Nayek S."/>
            <person name="Syed N."/>
            <person name="Wagner P.E."/>
            <person name="Donegan-Quick R."/>
            <person name="Kim T."/>
            <person name="Visi D.K."/>
            <person name="Allen M.S."/>
            <person name="Hughes L.E."/>
            <person name="Garlena R.A."/>
            <person name="Russell D.A."/>
            <person name="Pope W.H."/>
            <person name="Jacobs-Sera D."/>
            <person name="Hendrix R.W."/>
            <person name="Hatfull G.F."/>
        </authorList>
    </citation>
    <scope>NUCLEOTIDE SEQUENCE [LARGE SCALE GENOMIC DNA]</scope>
</reference>
<keyword evidence="2" id="KW-0812">Transmembrane</keyword>